<organism evidence="1 2">
    <name type="scientific">Karstenula rhodostoma CBS 690.94</name>
    <dbReference type="NCBI Taxonomy" id="1392251"/>
    <lineage>
        <taxon>Eukaryota</taxon>
        <taxon>Fungi</taxon>
        <taxon>Dikarya</taxon>
        <taxon>Ascomycota</taxon>
        <taxon>Pezizomycotina</taxon>
        <taxon>Dothideomycetes</taxon>
        <taxon>Pleosporomycetidae</taxon>
        <taxon>Pleosporales</taxon>
        <taxon>Massarineae</taxon>
        <taxon>Didymosphaeriaceae</taxon>
        <taxon>Karstenula</taxon>
    </lineage>
</organism>
<dbReference type="SUPFAM" id="SSF82171">
    <property type="entry name" value="DPP6 N-terminal domain-like"/>
    <property type="match status" value="1"/>
</dbReference>
<keyword evidence="2" id="KW-1185">Reference proteome</keyword>
<dbReference type="AlphaFoldDB" id="A0A9P4PAQ2"/>
<dbReference type="InterPro" id="IPR015943">
    <property type="entry name" value="WD40/YVTN_repeat-like_dom_sf"/>
</dbReference>
<evidence type="ECO:0008006" key="3">
    <source>
        <dbReference type="Google" id="ProtNLM"/>
    </source>
</evidence>
<evidence type="ECO:0000313" key="1">
    <source>
        <dbReference type="EMBL" id="KAF2439649.1"/>
    </source>
</evidence>
<sequence length="396" mass="42029">MFGVLLFLSVASAKLHHFYVGQISSTAVHALEFDDELRTLYEMGIIPTTAASPSLVIDHSGKFLFSSSPQDRALTRYAIQSDYSLVTEANTTIPASCNATTFSTLHLTPSNQAPFSIYGSASTGNCSVLFSSSVSGFKSLRSKEFAGDIRSLAWSPNGRHLHALDSHSSQSAATSIFNFYISDDDTLNAQNQTDVLANVTNAEQMVTHPTGNLVYVVTKDSNELVTIPLQGAEAPASPSRFKILPSSMDASQYTTLSLTISSSKTSLWTLSQSPAQAVVTVFSLDPTTGAVLSTVARAGWTGDGGFFPAQISPAPFVGNDIVAITNSPVGYTAFIGLDKGTTAMGEDGDVNVASEDFLEDVWMLNVKSDAVAAPKLKSYGRIALAFDSLGEGVWVD</sequence>
<comment type="caution">
    <text evidence="1">The sequence shown here is derived from an EMBL/GenBank/DDBJ whole genome shotgun (WGS) entry which is preliminary data.</text>
</comment>
<accession>A0A9P4PAQ2</accession>
<gene>
    <name evidence="1" type="ORF">P171DRAFT_490341</name>
</gene>
<dbReference type="Gene3D" id="2.130.10.10">
    <property type="entry name" value="YVTN repeat-like/Quinoprotein amine dehydrogenase"/>
    <property type="match status" value="1"/>
</dbReference>
<reference evidence="1" key="1">
    <citation type="journal article" date="2020" name="Stud. Mycol.">
        <title>101 Dothideomycetes genomes: a test case for predicting lifestyles and emergence of pathogens.</title>
        <authorList>
            <person name="Haridas S."/>
            <person name="Albert R."/>
            <person name="Binder M."/>
            <person name="Bloem J."/>
            <person name="Labutti K."/>
            <person name="Salamov A."/>
            <person name="Andreopoulos B."/>
            <person name="Baker S."/>
            <person name="Barry K."/>
            <person name="Bills G."/>
            <person name="Bluhm B."/>
            <person name="Cannon C."/>
            <person name="Castanera R."/>
            <person name="Culley D."/>
            <person name="Daum C."/>
            <person name="Ezra D."/>
            <person name="Gonzalez J."/>
            <person name="Henrissat B."/>
            <person name="Kuo A."/>
            <person name="Liang C."/>
            <person name="Lipzen A."/>
            <person name="Lutzoni F."/>
            <person name="Magnuson J."/>
            <person name="Mondo S."/>
            <person name="Nolan M."/>
            <person name="Ohm R."/>
            <person name="Pangilinan J."/>
            <person name="Park H.-J."/>
            <person name="Ramirez L."/>
            <person name="Alfaro M."/>
            <person name="Sun H."/>
            <person name="Tritt A."/>
            <person name="Yoshinaga Y."/>
            <person name="Zwiers L.-H."/>
            <person name="Turgeon B."/>
            <person name="Goodwin S."/>
            <person name="Spatafora J."/>
            <person name="Crous P."/>
            <person name="Grigoriev I."/>
        </authorList>
    </citation>
    <scope>NUCLEOTIDE SEQUENCE</scope>
    <source>
        <strain evidence="1">CBS 690.94</strain>
    </source>
</reference>
<dbReference type="PANTHER" id="PTHR30344">
    <property type="entry name" value="6-PHOSPHOGLUCONOLACTONASE-RELATED"/>
    <property type="match status" value="1"/>
</dbReference>
<proteinExistence type="predicted"/>
<dbReference type="EMBL" id="MU001509">
    <property type="protein sequence ID" value="KAF2439649.1"/>
    <property type="molecule type" value="Genomic_DNA"/>
</dbReference>
<dbReference type="InterPro" id="IPR050282">
    <property type="entry name" value="Cycloisomerase_2"/>
</dbReference>
<dbReference type="OrthoDB" id="1715191at2759"/>
<protein>
    <recommendedName>
        <fullName evidence="3">3-carboxy-cis,cis-mucoante lactonizing enzyme</fullName>
    </recommendedName>
</protein>
<name>A0A9P4PAQ2_9PLEO</name>
<dbReference type="PANTHER" id="PTHR30344:SF4">
    <property type="entry name" value="CYCLASE, PUTATIVE (AFU_ORTHOLOGUE AFUA_6G11580)-RELATED"/>
    <property type="match status" value="1"/>
</dbReference>
<dbReference type="Proteomes" id="UP000799764">
    <property type="component" value="Unassembled WGS sequence"/>
</dbReference>
<dbReference type="GO" id="GO:0017057">
    <property type="term" value="F:6-phosphogluconolactonase activity"/>
    <property type="evidence" value="ECO:0007669"/>
    <property type="project" value="TreeGrafter"/>
</dbReference>
<evidence type="ECO:0000313" key="2">
    <source>
        <dbReference type="Proteomes" id="UP000799764"/>
    </source>
</evidence>